<feature type="region of interest" description="Disordered" evidence="1">
    <location>
        <begin position="349"/>
        <end position="378"/>
    </location>
</feature>
<proteinExistence type="predicted"/>
<accession>A0A7H0LQK6</accession>
<sequence length="390" mass="41144">MASLPLFAAENPASGPIARYDIKAGTVSGTAAMGTGSMIGMMLGGRTGNNVQHELLLRLGSSQVATKGEPRAEHFMPAAARLGKSVLLSTPRVEREEGDQLPQKPKGRLLLFWGCGTNVPKGQPVVIDFARAAAGQAPAGIWTTTIPRDRGPSLQNSRTFGHWPYDDGKSAKPDSSLIGAHRIASNYAPEIGFTATRDFMQPLQVTNRQQAGGATMLSWNSIADATGYLAFVTGGKMGPNSEMGDMVIWTSSATRQFGGGLSDWLSPVQVAGLVKDRTILPPAATSCVVPAEVRQAMPDFSSGTLTAFGPEEDFSYPPRPASAAAAWRLEWTARIRHRSVTSWVEAQGRSMGATGLPGGQAREKQEPQKRCKPKGLGGMLGGIVRGGGGC</sequence>
<keyword evidence="3" id="KW-1185">Reference proteome</keyword>
<protein>
    <submittedName>
        <fullName evidence="2">Uncharacterized protein</fullName>
    </submittedName>
</protein>
<dbReference type="AlphaFoldDB" id="A0A7H0LQK6"/>
<organism evidence="2 3">
    <name type="scientific">Sphingomonas alpina</name>
    <dbReference type="NCBI Taxonomy" id="653931"/>
    <lineage>
        <taxon>Bacteria</taxon>
        <taxon>Pseudomonadati</taxon>
        <taxon>Pseudomonadota</taxon>
        <taxon>Alphaproteobacteria</taxon>
        <taxon>Sphingomonadales</taxon>
        <taxon>Sphingomonadaceae</taxon>
        <taxon>Sphingomonas</taxon>
    </lineage>
</organism>
<dbReference type="Proteomes" id="UP000516148">
    <property type="component" value="Chromosome"/>
</dbReference>
<evidence type="ECO:0000313" key="2">
    <source>
        <dbReference type="EMBL" id="QNQ11959.1"/>
    </source>
</evidence>
<reference evidence="2 3" key="1">
    <citation type="submission" date="2020-09" db="EMBL/GenBank/DDBJ databases">
        <title>Sphingomonas sp., a new species isolated from pork steak.</title>
        <authorList>
            <person name="Heidler von Heilborn D."/>
        </authorList>
    </citation>
    <scope>NUCLEOTIDE SEQUENCE [LARGE SCALE GENOMIC DNA]</scope>
    <source>
        <strain evidence="3">S8-3T</strain>
    </source>
</reference>
<gene>
    <name evidence="2" type="ORF">H3Z74_10060</name>
</gene>
<dbReference type="KEGG" id="spap:H3Z74_10060"/>
<name>A0A7H0LQK6_9SPHN</name>
<evidence type="ECO:0000256" key="1">
    <source>
        <dbReference type="SAM" id="MobiDB-lite"/>
    </source>
</evidence>
<evidence type="ECO:0000313" key="3">
    <source>
        <dbReference type="Proteomes" id="UP000516148"/>
    </source>
</evidence>
<dbReference type="EMBL" id="CP061038">
    <property type="protein sequence ID" value="QNQ11959.1"/>
    <property type="molecule type" value="Genomic_DNA"/>
</dbReference>